<dbReference type="InterPro" id="IPR036869">
    <property type="entry name" value="J_dom_sf"/>
</dbReference>
<dbReference type="SMART" id="SM00271">
    <property type="entry name" value="DnaJ"/>
    <property type="match status" value="1"/>
</dbReference>
<keyword evidence="6" id="KW-1185">Reference proteome</keyword>
<dbReference type="InterPro" id="IPR051938">
    <property type="entry name" value="Apopto_cytoskel_mod"/>
</dbReference>
<evidence type="ECO:0000256" key="3">
    <source>
        <dbReference type="SAM" id="MobiDB-lite"/>
    </source>
</evidence>
<reference evidence="6" key="1">
    <citation type="submission" date="2018-09" db="EMBL/GenBank/DDBJ databases">
        <title>Draft Genome Sequence of Mediterraneibacter sp. KCTC 15684.</title>
        <authorList>
            <person name="Kim J.S."/>
            <person name="Han K.I."/>
            <person name="Suh M.K."/>
            <person name="Lee K.C."/>
            <person name="Eom M.K."/>
            <person name="Lee J.H."/>
            <person name="Park S.H."/>
            <person name="Kang S.W."/>
            <person name="Park J.E."/>
            <person name="Oh B.S."/>
            <person name="Yu S.Y."/>
            <person name="Choi S.H."/>
            <person name="Lee D.H."/>
            <person name="Yoon H."/>
            <person name="Kim B."/>
            <person name="Yang S.J."/>
            <person name="Lee J.S."/>
        </authorList>
    </citation>
    <scope>NUCLEOTIDE SEQUENCE [LARGE SCALE GENOMIC DNA]</scope>
    <source>
        <strain evidence="6">KCTC 15684</strain>
    </source>
</reference>
<sequence>MNKDPYEVLKVSRNASDEEIKSAYREMSRKYHPDANINNPLADLAEEKFKEVQEAYDCIMKERQSGAQSYSYGYQGGYQSYSGQNQGDTGQNGSGASGSSFDQEAGLRQDVQRMISERRYRDALNALSRIRNRNAEWYYLSAAANMGYGNNILAHDHAVQAVNMEPQNPVYRQLLNQLEWNRQRYQSQSPYGGSQGQNNSCGTGNFCCDLWIADSLCECMGGDLCPCM</sequence>
<dbReference type="InterPro" id="IPR001623">
    <property type="entry name" value="DnaJ_domain"/>
</dbReference>
<dbReference type="EMBL" id="BHGK01000001">
    <property type="protein sequence ID" value="GCA65892.1"/>
    <property type="molecule type" value="Genomic_DNA"/>
</dbReference>
<dbReference type="Gene3D" id="1.10.287.110">
    <property type="entry name" value="DnaJ domain"/>
    <property type="match status" value="1"/>
</dbReference>
<comment type="caution">
    <text evidence="5">The sequence shown here is derived from an EMBL/GenBank/DDBJ whole genome shotgun (WGS) entry which is preliminary data.</text>
</comment>
<feature type="domain" description="J" evidence="4">
    <location>
        <begin position="4"/>
        <end position="82"/>
    </location>
</feature>
<dbReference type="SUPFAM" id="SSF46565">
    <property type="entry name" value="Chaperone J-domain"/>
    <property type="match status" value="1"/>
</dbReference>
<dbReference type="GO" id="GO:0006260">
    <property type="term" value="P:DNA replication"/>
    <property type="evidence" value="ECO:0007669"/>
    <property type="project" value="UniProtKB-KW"/>
</dbReference>
<dbReference type="RefSeq" id="WP_117601963.1">
    <property type="nucleotide sequence ID" value="NZ_BHGK01000001.1"/>
</dbReference>
<dbReference type="CDD" id="cd06257">
    <property type="entry name" value="DnaJ"/>
    <property type="match status" value="1"/>
</dbReference>
<dbReference type="AlphaFoldDB" id="A0A391PH64"/>
<dbReference type="Pfam" id="PF00226">
    <property type="entry name" value="DnaJ"/>
    <property type="match status" value="1"/>
</dbReference>
<dbReference type="PANTHER" id="PTHR44145:SF3">
    <property type="entry name" value="DNAJ HOMOLOG SUBFAMILY A MEMBER 3, MITOCHONDRIAL"/>
    <property type="match status" value="1"/>
</dbReference>
<name>A0A391PH64_9FIRM</name>
<keyword evidence="2" id="KW-0143">Chaperone</keyword>
<evidence type="ECO:0000259" key="4">
    <source>
        <dbReference type="PROSITE" id="PS50076"/>
    </source>
</evidence>
<gene>
    <name evidence="5" type="ORF">KGMB01110_03280</name>
</gene>
<evidence type="ECO:0000256" key="2">
    <source>
        <dbReference type="ARBA" id="ARBA00023186"/>
    </source>
</evidence>
<dbReference type="PRINTS" id="PR00625">
    <property type="entry name" value="JDOMAIN"/>
</dbReference>
<accession>A0A391PH64</accession>
<dbReference type="PROSITE" id="PS50076">
    <property type="entry name" value="DNAJ_2"/>
    <property type="match status" value="1"/>
</dbReference>
<evidence type="ECO:0000313" key="5">
    <source>
        <dbReference type="EMBL" id="GCA65892.1"/>
    </source>
</evidence>
<proteinExistence type="predicted"/>
<organism evidence="5 6">
    <name type="scientific">Mediterraneibacter butyricigenes</name>
    <dbReference type="NCBI Taxonomy" id="2316025"/>
    <lineage>
        <taxon>Bacteria</taxon>
        <taxon>Bacillati</taxon>
        <taxon>Bacillota</taxon>
        <taxon>Clostridia</taxon>
        <taxon>Lachnospirales</taxon>
        <taxon>Lachnospiraceae</taxon>
        <taxon>Mediterraneibacter</taxon>
    </lineage>
</organism>
<dbReference type="Proteomes" id="UP000265643">
    <property type="component" value="Unassembled WGS sequence"/>
</dbReference>
<keyword evidence="1" id="KW-0235">DNA replication</keyword>
<protein>
    <submittedName>
        <fullName evidence="5">Molecular chaperone DnaJ</fullName>
    </submittedName>
</protein>
<evidence type="ECO:0000313" key="6">
    <source>
        <dbReference type="Proteomes" id="UP000265643"/>
    </source>
</evidence>
<feature type="region of interest" description="Disordered" evidence="3">
    <location>
        <begin position="81"/>
        <end position="106"/>
    </location>
</feature>
<evidence type="ECO:0000256" key="1">
    <source>
        <dbReference type="ARBA" id="ARBA00022705"/>
    </source>
</evidence>
<dbReference type="PANTHER" id="PTHR44145">
    <property type="entry name" value="DNAJ HOMOLOG SUBFAMILY A MEMBER 3, MITOCHONDRIAL"/>
    <property type="match status" value="1"/>
</dbReference>